<proteinExistence type="predicted"/>
<dbReference type="EMBL" id="AACWFO010000005">
    <property type="protein sequence ID" value="EAM8418215.1"/>
    <property type="molecule type" value="Genomic_DNA"/>
</dbReference>
<reference evidence="2" key="1">
    <citation type="submission" date="2018-08" db="EMBL/GenBank/DDBJ databases">
        <authorList>
            <consortium name="GenomeTrakr network: Whole genome sequencing for foodborne pathogen traceback"/>
        </authorList>
    </citation>
    <scope>NUCLEOTIDE SEQUENCE</scope>
    <source>
        <strain evidence="2">FDA00009177</strain>
    </source>
</reference>
<gene>
    <name evidence="2" type="ORF">AC527_13250</name>
</gene>
<comment type="caution">
    <text evidence="2">The sequence shown here is derived from an EMBL/GenBank/DDBJ whole genome shotgun (WGS) entry which is preliminary data.</text>
</comment>
<sequence length="61" mass="6941">MKISQKDLLATYILFVLLSVVNVCYFSKGDFLYDTSMGIIIISASIFPMIVIIKLFSMKKK</sequence>
<keyword evidence="1" id="KW-0812">Transmembrane</keyword>
<name>A0A5T2WHF4_SALER</name>
<keyword evidence="1" id="KW-0472">Membrane</keyword>
<protein>
    <submittedName>
        <fullName evidence="2">Uncharacterized protein</fullName>
    </submittedName>
</protein>
<keyword evidence="1" id="KW-1133">Transmembrane helix</keyword>
<evidence type="ECO:0000313" key="2">
    <source>
        <dbReference type="EMBL" id="EAM8418215.1"/>
    </source>
</evidence>
<feature type="transmembrane region" description="Helical" evidence="1">
    <location>
        <begin position="36"/>
        <end position="56"/>
    </location>
</feature>
<dbReference type="AlphaFoldDB" id="A0A5T2WHF4"/>
<organism evidence="2">
    <name type="scientific">Salmonella enterica</name>
    <name type="common">Salmonella choleraesuis</name>
    <dbReference type="NCBI Taxonomy" id="28901"/>
    <lineage>
        <taxon>Bacteria</taxon>
        <taxon>Pseudomonadati</taxon>
        <taxon>Pseudomonadota</taxon>
        <taxon>Gammaproteobacteria</taxon>
        <taxon>Enterobacterales</taxon>
        <taxon>Enterobacteriaceae</taxon>
        <taxon>Salmonella</taxon>
    </lineage>
</organism>
<evidence type="ECO:0000256" key="1">
    <source>
        <dbReference type="SAM" id="Phobius"/>
    </source>
</evidence>
<accession>A0A5T2WHF4</accession>